<dbReference type="KEGG" id="mng:MNEG_4684"/>
<keyword evidence="2" id="KW-0732">Signal</keyword>
<gene>
    <name evidence="3" type="ORF">MNEG_4684</name>
</gene>
<evidence type="ECO:0000256" key="2">
    <source>
        <dbReference type="SAM" id="SignalP"/>
    </source>
</evidence>
<dbReference type="GeneID" id="25737561"/>
<feature type="signal peptide" evidence="2">
    <location>
        <begin position="1"/>
        <end position="23"/>
    </location>
</feature>
<protein>
    <submittedName>
        <fullName evidence="3">Uncharacterized protein</fullName>
    </submittedName>
</protein>
<sequence>MACGLRVLAAVLALSVLASPALAARHLRNTPGTNASAVGPGQVATTKAGTPAATNLNLTTAGPSQGTTTDAGQVAATKVGAPTATNQNLSVVSPGQGTATDAGAAIAAPQDPKVDAPKAGAKYGVRQTPK</sequence>
<feature type="compositionally biased region" description="Polar residues" evidence="1">
    <location>
        <begin position="83"/>
        <end position="93"/>
    </location>
</feature>
<reference evidence="3 4" key="1">
    <citation type="journal article" date="2013" name="BMC Genomics">
        <title>Reconstruction of the lipid metabolism for the microalga Monoraphidium neglectum from its genome sequence reveals characteristics suitable for biofuel production.</title>
        <authorList>
            <person name="Bogen C."/>
            <person name="Al-Dilaimi A."/>
            <person name="Albersmeier A."/>
            <person name="Wichmann J."/>
            <person name="Grundmann M."/>
            <person name="Rupp O."/>
            <person name="Lauersen K.J."/>
            <person name="Blifernez-Klassen O."/>
            <person name="Kalinowski J."/>
            <person name="Goesmann A."/>
            <person name="Mussgnug J.H."/>
            <person name="Kruse O."/>
        </authorList>
    </citation>
    <scope>NUCLEOTIDE SEQUENCE [LARGE SCALE GENOMIC DNA]</scope>
    <source>
        <strain evidence="3 4">SAG 48.87</strain>
    </source>
</reference>
<dbReference type="Proteomes" id="UP000054498">
    <property type="component" value="Unassembled WGS sequence"/>
</dbReference>
<proteinExistence type="predicted"/>
<keyword evidence="4" id="KW-1185">Reference proteome</keyword>
<dbReference type="RefSeq" id="XP_013902297.1">
    <property type="nucleotide sequence ID" value="XM_014046843.1"/>
</dbReference>
<feature type="chain" id="PRO_5002262176" evidence="2">
    <location>
        <begin position="24"/>
        <end position="130"/>
    </location>
</feature>
<evidence type="ECO:0000313" key="4">
    <source>
        <dbReference type="Proteomes" id="UP000054498"/>
    </source>
</evidence>
<organism evidence="3 4">
    <name type="scientific">Monoraphidium neglectum</name>
    <dbReference type="NCBI Taxonomy" id="145388"/>
    <lineage>
        <taxon>Eukaryota</taxon>
        <taxon>Viridiplantae</taxon>
        <taxon>Chlorophyta</taxon>
        <taxon>core chlorophytes</taxon>
        <taxon>Chlorophyceae</taxon>
        <taxon>CS clade</taxon>
        <taxon>Sphaeropleales</taxon>
        <taxon>Selenastraceae</taxon>
        <taxon>Monoraphidium</taxon>
    </lineage>
</organism>
<name>A0A0D2JXD2_9CHLO</name>
<evidence type="ECO:0000313" key="3">
    <source>
        <dbReference type="EMBL" id="KIZ03278.1"/>
    </source>
</evidence>
<dbReference type="AlphaFoldDB" id="A0A0D2JXD2"/>
<feature type="compositionally biased region" description="Low complexity" evidence="1">
    <location>
        <begin position="48"/>
        <end position="63"/>
    </location>
</feature>
<feature type="compositionally biased region" description="Low complexity" evidence="1">
    <location>
        <begin position="94"/>
        <end position="111"/>
    </location>
</feature>
<dbReference type="EMBL" id="KK100881">
    <property type="protein sequence ID" value="KIZ03278.1"/>
    <property type="molecule type" value="Genomic_DNA"/>
</dbReference>
<evidence type="ECO:0000256" key="1">
    <source>
        <dbReference type="SAM" id="MobiDB-lite"/>
    </source>
</evidence>
<feature type="region of interest" description="Disordered" evidence="1">
    <location>
        <begin position="30"/>
        <end position="130"/>
    </location>
</feature>
<accession>A0A0D2JXD2</accession>